<gene>
    <name evidence="2" type="ORF">SBF1_5000008</name>
</gene>
<accession>A0A2U3LHK4</accession>
<dbReference type="EMBL" id="OMOF01000447">
    <property type="protein sequence ID" value="SPF51427.1"/>
    <property type="molecule type" value="Genomic_DNA"/>
</dbReference>
<sequence>MIIRIQRIVRKAIKDYQIQSGVSEETLVAFLSVDILRELNTMEFAPAPQPVKTSIKSKKEEGKSNDTTENQAQSAR</sequence>
<organism evidence="2 3">
    <name type="scientific">Candidatus Desulfosporosinus infrequens</name>
    <dbReference type="NCBI Taxonomy" id="2043169"/>
    <lineage>
        <taxon>Bacteria</taxon>
        <taxon>Bacillati</taxon>
        <taxon>Bacillota</taxon>
        <taxon>Clostridia</taxon>
        <taxon>Eubacteriales</taxon>
        <taxon>Desulfitobacteriaceae</taxon>
        <taxon>Desulfosporosinus</taxon>
    </lineage>
</organism>
<name>A0A2U3LHK4_9FIRM</name>
<evidence type="ECO:0000313" key="2">
    <source>
        <dbReference type="EMBL" id="SPF51427.1"/>
    </source>
</evidence>
<proteinExistence type="predicted"/>
<feature type="compositionally biased region" description="Basic and acidic residues" evidence="1">
    <location>
        <begin position="57"/>
        <end position="66"/>
    </location>
</feature>
<evidence type="ECO:0000313" key="3">
    <source>
        <dbReference type="Proteomes" id="UP000238916"/>
    </source>
</evidence>
<reference evidence="3" key="1">
    <citation type="submission" date="2018-02" db="EMBL/GenBank/DDBJ databases">
        <authorList>
            <person name="Hausmann B."/>
        </authorList>
    </citation>
    <scope>NUCLEOTIDE SEQUENCE [LARGE SCALE GENOMIC DNA]</scope>
    <source>
        <strain evidence="3">Peat soil MAG SbF1</strain>
    </source>
</reference>
<evidence type="ECO:0000256" key="1">
    <source>
        <dbReference type="SAM" id="MobiDB-lite"/>
    </source>
</evidence>
<dbReference type="AlphaFoldDB" id="A0A2U3LHK4"/>
<protein>
    <submittedName>
        <fullName evidence="2">Uncharacterized protein</fullName>
    </submittedName>
</protein>
<feature type="compositionally biased region" description="Polar residues" evidence="1">
    <location>
        <begin position="67"/>
        <end position="76"/>
    </location>
</feature>
<feature type="region of interest" description="Disordered" evidence="1">
    <location>
        <begin position="47"/>
        <end position="76"/>
    </location>
</feature>
<dbReference type="Proteomes" id="UP000238916">
    <property type="component" value="Unassembled WGS sequence"/>
</dbReference>